<dbReference type="EMBL" id="FTOA01000007">
    <property type="protein sequence ID" value="SIT11890.1"/>
    <property type="molecule type" value="Genomic_DNA"/>
</dbReference>
<feature type="domain" description="Response regulatory" evidence="8">
    <location>
        <begin position="5"/>
        <end position="122"/>
    </location>
</feature>
<dbReference type="OrthoDB" id="9793421at2"/>
<dbReference type="GO" id="GO:0008984">
    <property type="term" value="F:protein-glutamate methylesterase activity"/>
    <property type="evidence" value="ECO:0007669"/>
    <property type="project" value="UniProtKB-EC"/>
</dbReference>
<dbReference type="PANTHER" id="PTHR42872:SF6">
    <property type="entry name" value="PROTEIN-GLUTAMATE METHYLESTERASE_PROTEIN-GLUTAMINE GLUTAMINASE"/>
    <property type="match status" value="1"/>
</dbReference>
<dbReference type="PROSITE" id="PS50110">
    <property type="entry name" value="RESPONSE_REGULATORY"/>
    <property type="match status" value="1"/>
</dbReference>
<evidence type="ECO:0000313" key="10">
    <source>
        <dbReference type="EMBL" id="SIT11890.1"/>
    </source>
</evidence>
<keyword evidence="2" id="KW-0145">Chemotaxis</keyword>
<dbReference type="InterPro" id="IPR001789">
    <property type="entry name" value="Sig_transdc_resp-reg_receiver"/>
</dbReference>
<dbReference type="SUPFAM" id="SSF52172">
    <property type="entry name" value="CheY-like"/>
    <property type="match status" value="1"/>
</dbReference>
<dbReference type="Pfam" id="PF01339">
    <property type="entry name" value="CheB_methylest"/>
    <property type="match status" value="1"/>
</dbReference>
<dbReference type="CDD" id="cd17541">
    <property type="entry name" value="REC_CheB-like"/>
    <property type="match status" value="1"/>
</dbReference>
<evidence type="ECO:0000256" key="6">
    <source>
        <dbReference type="PROSITE-ProRule" id="PRU00050"/>
    </source>
</evidence>
<dbReference type="SUPFAM" id="SSF52738">
    <property type="entry name" value="Methylesterase CheB, C-terminal domain"/>
    <property type="match status" value="1"/>
</dbReference>
<name>A0A1N7PMY2_9PROT</name>
<dbReference type="RefSeq" id="WP_076401701.1">
    <property type="nucleotide sequence ID" value="NZ_FTOA01000007.1"/>
</dbReference>
<accession>A0A1N7PMY2</accession>
<evidence type="ECO:0000256" key="2">
    <source>
        <dbReference type="ARBA" id="ARBA00022500"/>
    </source>
</evidence>
<dbReference type="GO" id="GO:0006935">
    <property type="term" value="P:chemotaxis"/>
    <property type="evidence" value="ECO:0007669"/>
    <property type="project" value="UniProtKB-KW"/>
</dbReference>
<evidence type="ECO:0000256" key="5">
    <source>
        <dbReference type="ARBA" id="ARBA00048267"/>
    </source>
</evidence>
<dbReference type="STRING" id="80876.SAMN05421779_107100"/>
<reference evidence="10 11" key="1">
    <citation type="submission" date="2017-01" db="EMBL/GenBank/DDBJ databases">
        <authorList>
            <person name="Mah S.A."/>
            <person name="Swanson W.J."/>
            <person name="Moy G.W."/>
            <person name="Vacquier V.D."/>
        </authorList>
    </citation>
    <scope>NUCLEOTIDE SEQUENCE [LARGE SCALE GENOMIC DNA]</scope>
    <source>
        <strain evidence="10 11">DSM 11589</strain>
    </source>
</reference>
<feature type="modified residue" description="4-aspartylphosphate" evidence="7">
    <location>
        <position position="56"/>
    </location>
</feature>
<evidence type="ECO:0000256" key="7">
    <source>
        <dbReference type="PROSITE-ProRule" id="PRU00169"/>
    </source>
</evidence>
<dbReference type="Proteomes" id="UP000185678">
    <property type="component" value="Unassembled WGS sequence"/>
</dbReference>
<dbReference type="AlphaFoldDB" id="A0A1N7PMY2"/>
<dbReference type="InterPro" id="IPR011006">
    <property type="entry name" value="CheY-like_superfamily"/>
</dbReference>
<keyword evidence="1" id="KW-0963">Cytoplasm</keyword>
<comment type="caution">
    <text evidence="6">Lacks conserved residue(s) required for the propagation of feature annotation.</text>
</comment>
<dbReference type="Pfam" id="PF00072">
    <property type="entry name" value="Response_reg"/>
    <property type="match status" value="1"/>
</dbReference>
<dbReference type="GO" id="GO:0000156">
    <property type="term" value="F:phosphorelay response regulator activity"/>
    <property type="evidence" value="ECO:0007669"/>
    <property type="project" value="InterPro"/>
</dbReference>
<sequence>MKPLRTLIIDDSALARDMITAALSRAPDISIVGAAADPLLARRQIAQLAPDVLTLDVEMPRMDGLAFLRQLMRLHPLPVVMVSSLTREGAAATAEAFALGAVNVVGKPTALGAAFDALAEELIAKVRLAGQAHAQPHPVIQAPPPSLGSPPFLSRLCVLVGGLGCLPTMLEVASHWPAGAPPLLLAPRLPLVAPDHLAALLRARTTLPVHIAADGLPLSCGSIILIPGEQETTIATAPPGQPEPWQLRCLPRPLSHPHDHLLRSLAIAAHGQAIAVLLSGESTDGAEGLQHVHHAGGQALVQGSSGCLFAFARQDALRRIPDLPITPIPHLVSRLLTLCRT</sequence>
<dbReference type="PANTHER" id="PTHR42872">
    <property type="entry name" value="PROTEIN-GLUTAMATE METHYLESTERASE/PROTEIN-GLUTAMINE GLUTAMINASE"/>
    <property type="match status" value="1"/>
</dbReference>
<gene>
    <name evidence="10" type="ORF">SAMN05421779_107100</name>
</gene>
<organism evidence="10 11">
    <name type="scientific">Insolitispirillum peregrinum</name>
    <dbReference type="NCBI Taxonomy" id="80876"/>
    <lineage>
        <taxon>Bacteria</taxon>
        <taxon>Pseudomonadati</taxon>
        <taxon>Pseudomonadota</taxon>
        <taxon>Alphaproteobacteria</taxon>
        <taxon>Rhodospirillales</taxon>
        <taxon>Novispirillaceae</taxon>
        <taxon>Insolitispirillum</taxon>
    </lineage>
</organism>
<keyword evidence="3" id="KW-0378">Hydrolase</keyword>
<evidence type="ECO:0000313" key="11">
    <source>
        <dbReference type="Proteomes" id="UP000185678"/>
    </source>
</evidence>
<dbReference type="EC" id="3.1.1.61" evidence="4"/>
<comment type="catalytic activity">
    <reaction evidence="5">
        <text>[protein]-L-glutamate 5-O-methyl ester + H2O = L-glutamyl-[protein] + methanol + H(+)</text>
        <dbReference type="Rhea" id="RHEA:23236"/>
        <dbReference type="Rhea" id="RHEA-COMP:10208"/>
        <dbReference type="Rhea" id="RHEA-COMP:10311"/>
        <dbReference type="ChEBI" id="CHEBI:15377"/>
        <dbReference type="ChEBI" id="CHEBI:15378"/>
        <dbReference type="ChEBI" id="CHEBI:17790"/>
        <dbReference type="ChEBI" id="CHEBI:29973"/>
        <dbReference type="ChEBI" id="CHEBI:82795"/>
        <dbReference type="EC" id="3.1.1.61"/>
    </reaction>
</comment>
<proteinExistence type="predicted"/>
<evidence type="ECO:0000256" key="1">
    <source>
        <dbReference type="ARBA" id="ARBA00022490"/>
    </source>
</evidence>
<evidence type="ECO:0000256" key="3">
    <source>
        <dbReference type="ARBA" id="ARBA00022801"/>
    </source>
</evidence>
<dbReference type="SMART" id="SM00448">
    <property type="entry name" value="REC"/>
    <property type="match status" value="1"/>
</dbReference>
<feature type="domain" description="CheB-type methylesterase" evidence="9">
    <location>
        <begin position="151"/>
        <end position="341"/>
    </location>
</feature>
<dbReference type="Gene3D" id="3.40.50.2300">
    <property type="match status" value="1"/>
</dbReference>
<keyword evidence="7" id="KW-0597">Phosphoprotein</keyword>
<evidence type="ECO:0000259" key="8">
    <source>
        <dbReference type="PROSITE" id="PS50110"/>
    </source>
</evidence>
<evidence type="ECO:0000259" key="9">
    <source>
        <dbReference type="PROSITE" id="PS50122"/>
    </source>
</evidence>
<protein>
    <recommendedName>
        <fullName evidence="4">protein-glutamate methylesterase</fullName>
        <ecNumber evidence="4">3.1.1.61</ecNumber>
    </recommendedName>
</protein>
<evidence type="ECO:0000256" key="4">
    <source>
        <dbReference type="ARBA" id="ARBA00039140"/>
    </source>
</evidence>
<keyword evidence="11" id="KW-1185">Reference proteome</keyword>
<dbReference type="GO" id="GO:0005737">
    <property type="term" value="C:cytoplasm"/>
    <property type="evidence" value="ECO:0007669"/>
    <property type="project" value="InterPro"/>
</dbReference>
<dbReference type="InterPro" id="IPR035909">
    <property type="entry name" value="CheB_C"/>
</dbReference>
<dbReference type="PROSITE" id="PS50122">
    <property type="entry name" value="CHEB"/>
    <property type="match status" value="1"/>
</dbReference>
<dbReference type="InterPro" id="IPR000673">
    <property type="entry name" value="Sig_transdc_resp-reg_Me-estase"/>
</dbReference>
<dbReference type="Gene3D" id="3.40.50.180">
    <property type="entry name" value="Methylesterase CheB, C-terminal domain"/>
    <property type="match status" value="1"/>
</dbReference>